<accession>A0A444VSH0</accession>
<evidence type="ECO:0000313" key="2">
    <source>
        <dbReference type="Proteomes" id="UP000290433"/>
    </source>
</evidence>
<dbReference type="EMBL" id="JUIV01000028">
    <property type="protein sequence ID" value="RYJ36579.1"/>
    <property type="molecule type" value="Genomic_DNA"/>
</dbReference>
<proteinExistence type="predicted"/>
<dbReference type="Proteomes" id="UP000290433">
    <property type="component" value="Unassembled WGS sequence"/>
</dbReference>
<evidence type="ECO:0000313" key="1">
    <source>
        <dbReference type="EMBL" id="RYJ36579.1"/>
    </source>
</evidence>
<dbReference type="AlphaFoldDB" id="A0A444VSH0"/>
<protein>
    <submittedName>
        <fullName evidence="1">Uncharacterized protein</fullName>
    </submittedName>
</protein>
<organism evidence="1 2">
    <name type="scientific">Flavobacterium anhuiense</name>
    <dbReference type="NCBI Taxonomy" id="459526"/>
    <lineage>
        <taxon>Bacteria</taxon>
        <taxon>Pseudomonadati</taxon>
        <taxon>Bacteroidota</taxon>
        <taxon>Flavobacteriia</taxon>
        <taxon>Flavobacteriales</taxon>
        <taxon>Flavobacteriaceae</taxon>
        <taxon>Flavobacterium</taxon>
    </lineage>
</organism>
<comment type="caution">
    <text evidence="1">The sequence shown here is derived from an EMBL/GenBank/DDBJ whole genome shotgun (WGS) entry which is preliminary data.</text>
</comment>
<name>A0A444VSH0_9FLAO</name>
<reference evidence="1 2" key="1">
    <citation type="submission" date="2014-12" db="EMBL/GenBank/DDBJ databases">
        <title>Genome sequence of Flavobacterium anhuiense RCM74.</title>
        <authorList>
            <person name="Kim J.F."/>
            <person name="Song J.Y."/>
            <person name="Kwak M.-J."/>
            <person name="Lee S.-W."/>
        </authorList>
    </citation>
    <scope>NUCLEOTIDE SEQUENCE [LARGE SCALE GENOMIC DNA]</scope>
    <source>
        <strain evidence="1 2">RCM74</strain>
    </source>
</reference>
<gene>
    <name evidence="1" type="ORF">NU08_4396</name>
</gene>
<sequence>MKKLRSYNSNYQYELVQRDVKNSFPKEMTLTRTFLSFFKAH</sequence>